<keyword evidence="2" id="KW-1185">Reference proteome</keyword>
<accession>A0A328C7V9</accession>
<dbReference type="AlphaFoldDB" id="A0A328C7V9"/>
<proteinExistence type="predicted"/>
<dbReference type="EMBL" id="QHKO01000005">
    <property type="protein sequence ID" value="RAL21728.1"/>
    <property type="molecule type" value="Genomic_DNA"/>
</dbReference>
<sequence length="60" mass="7009">MVIPHLKVRYSRVTHPFAAVLRTEVPFSLDLHVLGTPPAFILSQDQTLQFDWYLHRPHCI</sequence>
<reference evidence="1 2" key="1">
    <citation type="submission" date="2018-05" db="EMBL/GenBank/DDBJ databases">
        <title>Lujinxingia marina gen. nov. sp. nov., a new facultative anaerobic member of the class Deltaproteobacteria, and proposal of Lujinxingaceae fam. nov.</title>
        <authorList>
            <person name="Li C.-M."/>
        </authorList>
    </citation>
    <scope>NUCLEOTIDE SEQUENCE [LARGE SCALE GENOMIC DNA]</scope>
    <source>
        <strain evidence="1 2">B210</strain>
    </source>
</reference>
<evidence type="ECO:0000313" key="1">
    <source>
        <dbReference type="EMBL" id="RAL21728.1"/>
    </source>
</evidence>
<evidence type="ECO:0000313" key="2">
    <source>
        <dbReference type="Proteomes" id="UP000249169"/>
    </source>
</evidence>
<dbReference type="Proteomes" id="UP000249169">
    <property type="component" value="Unassembled WGS sequence"/>
</dbReference>
<protein>
    <submittedName>
        <fullName evidence="1">Uncharacterized protein</fullName>
    </submittedName>
</protein>
<gene>
    <name evidence="1" type="ORF">DL240_12810</name>
</gene>
<name>A0A328C7V9_9DELT</name>
<organism evidence="1 2">
    <name type="scientific">Lujinxingia litoralis</name>
    <dbReference type="NCBI Taxonomy" id="2211119"/>
    <lineage>
        <taxon>Bacteria</taxon>
        <taxon>Deltaproteobacteria</taxon>
        <taxon>Bradymonadales</taxon>
        <taxon>Lujinxingiaceae</taxon>
        <taxon>Lujinxingia</taxon>
    </lineage>
</organism>
<comment type="caution">
    <text evidence="1">The sequence shown here is derived from an EMBL/GenBank/DDBJ whole genome shotgun (WGS) entry which is preliminary data.</text>
</comment>